<proteinExistence type="inferred from homology"/>
<organism evidence="4 5">
    <name type="scientific">Paenisporosarcina quisquiliarum</name>
    <dbReference type="NCBI Taxonomy" id="365346"/>
    <lineage>
        <taxon>Bacteria</taxon>
        <taxon>Bacillati</taxon>
        <taxon>Bacillota</taxon>
        <taxon>Bacilli</taxon>
        <taxon>Bacillales</taxon>
        <taxon>Caryophanaceae</taxon>
        <taxon>Paenisporosarcina</taxon>
    </lineage>
</organism>
<dbReference type="GO" id="GO:0016020">
    <property type="term" value="C:membrane"/>
    <property type="evidence" value="ECO:0007669"/>
    <property type="project" value="InterPro"/>
</dbReference>
<comment type="caution">
    <text evidence="4">The sequence shown here is derived from an EMBL/GenBank/DDBJ whole genome shotgun (WGS) entry which is preliminary data.</text>
</comment>
<dbReference type="InterPro" id="IPR050768">
    <property type="entry name" value="UPF0353/GerABKA_families"/>
</dbReference>
<name>A0A9X3LEB7_9BACL</name>
<dbReference type="PANTHER" id="PTHR22550:SF5">
    <property type="entry name" value="LEUCINE ZIPPER PROTEIN 4"/>
    <property type="match status" value="1"/>
</dbReference>
<dbReference type="Proteomes" id="UP001152173">
    <property type="component" value="Unassembled WGS sequence"/>
</dbReference>
<keyword evidence="5" id="KW-1185">Reference proteome</keyword>
<dbReference type="EMBL" id="JAMKBJ010000001">
    <property type="protein sequence ID" value="MCZ8535870.1"/>
    <property type="molecule type" value="Genomic_DNA"/>
</dbReference>
<dbReference type="GO" id="GO:0009847">
    <property type="term" value="P:spore germination"/>
    <property type="evidence" value="ECO:0007669"/>
    <property type="project" value="InterPro"/>
</dbReference>
<evidence type="ECO:0000313" key="5">
    <source>
        <dbReference type="Proteomes" id="UP001152173"/>
    </source>
</evidence>
<dbReference type="AlphaFoldDB" id="A0A9X3LEB7"/>
<dbReference type="PIRSF" id="PIRSF005690">
    <property type="entry name" value="GerBA"/>
    <property type="match status" value="1"/>
</dbReference>
<evidence type="ECO:0000313" key="4">
    <source>
        <dbReference type="EMBL" id="MCZ8535870.1"/>
    </source>
</evidence>
<dbReference type="InterPro" id="IPR004995">
    <property type="entry name" value="Spore_Ger"/>
</dbReference>
<evidence type="ECO:0000256" key="3">
    <source>
        <dbReference type="SAM" id="Phobius"/>
    </source>
</evidence>
<evidence type="ECO:0000256" key="2">
    <source>
        <dbReference type="ARBA" id="ARBA00023136"/>
    </source>
</evidence>
<keyword evidence="3" id="KW-0812">Transmembrane</keyword>
<dbReference type="Pfam" id="PF03323">
    <property type="entry name" value="GerA"/>
    <property type="match status" value="1"/>
</dbReference>
<accession>A0A9X3LEB7</accession>
<feature type="transmembrane region" description="Helical" evidence="3">
    <location>
        <begin position="367"/>
        <end position="385"/>
    </location>
</feature>
<gene>
    <name evidence="4" type="ORF">M9R32_01540</name>
</gene>
<reference evidence="4" key="1">
    <citation type="submission" date="2022-05" db="EMBL/GenBank/DDBJ databases">
        <authorList>
            <person name="Colautti A."/>
            <person name="Iacumin L."/>
        </authorList>
    </citation>
    <scope>NUCLEOTIDE SEQUENCE</scope>
    <source>
        <strain evidence="4">SK 55</strain>
    </source>
</reference>
<protein>
    <submittedName>
        <fullName evidence="4">Spore germination protein</fullName>
    </submittedName>
</protein>
<sequence length="476" mass="53566">MESFTKLSVYIKELFHDSSDLIVRQIDWPGDEAILCQFSSLMDHAVINEQLKLIQERFKENLTNWGDTPSSSVEAFHPANLVEYVCRGESVIILVESNLLLRINLPRAAYRAPMEPSSEQIVQGPHDGFVESLDVNISLIRKRLTIPNLVVRKVIVSSFSKSPICYLYIESKVDEVTLSEVENRLRKIDTEYLISAGHLADFLEDTVWSPFPQLMTTERPDKVVSNLMEGKVVILVDQSPTVLIGPVTFFSFYQSPDDFNGRVLVGSFYRLLRIFSFLTAIFLPAFYIAIVSFHFEVLPLELSKTVKSSVNEIPYPPFFEALILEITIELIREASVRLPNPIGQTIGIVGGLVIGDAIVSAGLVSNIMVIVVAITAISSFVIPSIEMNTTIRLLRYPFMLAASMFGFFGIAIGTIILFIHLINLRSLNQPYFYPVVPFKPLVFKEIFFRLPFTKPHVQASSFVPEKTANESGEEKT</sequence>
<feature type="transmembrane region" description="Helical" evidence="3">
    <location>
        <begin position="397"/>
        <end position="422"/>
    </location>
</feature>
<dbReference type="PANTHER" id="PTHR22550">
    <property type="entry name" value="SPORE GERMINATION PROTEIN"/>
    <property type="match status" value="1"/>
</dbReference>
<dbReference type="RefSeq" id="WP_269924973.1">
    <property type="nucleotide sequence ID" value="NZ_JAMKBJ010000001.1"/>
</dbReference>
<evidence type="ECO:0000256" key="1">
    <source>
        <dbReference type="ARBA" id="ARBA00005278"/>
    </source>
</evidence>
<feature type="transmembrane region" description="Helical" evidence="3">
    <location>
        <begin position="271"/>
        <end position="293"/>
    </location>
</feature>
<keyword evidence="2 3" id="KW-0472">Membrane</keyword>
<keyword evidence="3" id="KW-1133">Transmembrane helix</keyword>
<comment type="similarity">
    <text evidence="1">Belongs to the GerABKA family.</text>
</comment>